<protein>
    <recommendedName>
        <fullName evidence="3">Polymerase nucleotidyl transferase domain-containing protein</fullName>
    </recommendedName>
</protein>
<dbReference type="AlphaFoldDB" id="A0A8J3PGE7"/>
<reference evidence="1" key="1">
    <citation type="submission" date="2021-01" db="EMBL/GenBank/DDBJ databases">
        <title>Whole genome shotgun sequence of Catellatospora methionotrophica NBRC 14553.</title>
        <authorList>
            <person name="Komaki H."/>
            <person name="Tamura T."/>
        </authorList>
    </citation>
    <scope>NUCLEOTIDE SEQUENCE</scope>
    <source>
        <strain evidence="1">NBRC 14553</strain>
    </source>
</reference>
<evidence type="ECO:0000313" key="1">
    <source>
        <dbReference type="EMBL" id="GIG16711.1"/>
    </source>
</evidence>
<accession>A0A8J3PGE7</accession>
<dbReference type="RefSeq" id="WP_166379075.1">
    <property type="nucleotide sequence ID" value="NZ_BAAATT010000005.1"/>
</dbReference>
<sequence>MFSPALEVLYAQPAVLAPPDVSFDGFLRRFPGLAEAEAVCLTGSIAAGWGNTFSDIDLYAFADTDIDLPVDETMEMWPGKDPALGLSWNRWIGAYGDNRVDLKVWPTATLAVVLDRYLATEVEFAATSANFQDFIYRLSVGVPLKNPDFFARMKDLLDRSSYRRALARASKTEAENALTDVAGQLDSGDAMTARVSATLAAWKMADSSLAFHGEVCRGQKWLLRRLERTPECGITADEYRSVVLDGARPGESDADCARRIARWTQAHLVRLEDRILSNPR</sequence>
<name>A0A8J3PGE7_9ACTN</name>
<gene>
    <name evidence="1" type="ORF">Cme02nite_50430</name>
</gene>
<evidence type="ECO:0000313" key="2">
    <source>
        <dbReference type="Proteomes" id="UP000660339"/>
    </source>
</evidence>
<organism evidence="1 2">
    <name type="scientific">Catellatospora methionotrophica</name>
    <dbReference type="NCBI Taxonomy" id="121620"/>
    <lineage>
        <taxon>Bacteria</taxon>
        <taxon>Bacillati</taxon>
        <taxon>Actinomycetota</taxon>
        <taxon>Actinomycetes</taxon>
        <taxon>Micromonosporales</taxon>
        <taxon>Micromonosporaceae</taxon>
        <taxon>Catellatospora</taxon>
    </lineage>
</organism>
<evidence type="ECO:0008006" key="3">
    <source>
        <dbReference type="Google" id="ProtNLM"/>
    </source>
</evidence>
<dbReference type="EMBL" id="BONJ01000028">
    <property type="protein sequence ID" value="GIG16711.1"/>
    <property type="molecule type" value="Genomic_DNA"/>
</dbReference>
<comment type="caution">
    <text evidence="1">The sequence shown here is derived from an EMBL/GenBank/DDBJ whole genome shotgun (WGS) entry which is preliminary data.</text>
</comment>
<proteinExistence type="predicted"/>
<keyword evidence="2" id="KW-1185">Reference proteome</keyword>
<dbReference type="Proteomes" id="UP000660339">
    <property type="component" value="Unassembled WGS sequence"/>
</dbReference>